<feature type="compositionally biased region" description="Basic and acidic residues" evidence="1">
    <location>
        <begin position="24"/>
        <end position="34"/>
    </location>
</feature>
<dbReference type="EMBL" id="JAUTDP010000007">
    <property type="protein sequence ID" value="KAK3397830.1"/>
    <property type="molecule type" value="Genomic_DNA"/>
</dbReference>
<dbReference type="PANTHER" id="PTHR15992:SF5">
    <property type="entry name" value="HOLLIDAY JUNCTION RECOGNITION PROTEIN"/>
    <property type="match status" value="1"/>
</dbReference>
<accession>A0AAE0PE55</accession>
<dbReference type="InterPro" id="IPR018465">
    <property type="entry name" value="Scm3/HJURP"/>
</dbReference>
<feature type="compositionally biased region" description="Basic and acidic residues" evidence="1">
    <location>
        <begin position="297"/>
        <end position="312"/>
    </location>
</feature>
<feature type="region of interest" description="Disordered" evidence="1">
    <location>
        <begin position="253"/>
        <end position="363"/>
    </location>
</feature>
<feature type="region of interest" description="Disordered" evidence="1">
    <location>
        <begin position="94"/>
        <end position="151"/>
    </location>
</feature>
<dbReference type="Pfam" id="PF10384">
    <property type="entry name" value="Scm3"/>
    <property type="match status" value="1"/>
</dbReference>
<organism evidence="2 3">
    <name type="scientific">Sordaria brevicollis</name>
    <dbReference type="NCBI Taxonomy" id="83679"/>
    <lineage>
        <taxon>Eukaryota</taxon>
        <taxon>Fungi</taxon>
        <taxon>Dikarya</taxon>
        <taxon>Ascomycota</taxon>
        <taxon>Pezizomycotina</taxon>
        <taxon>Sordariomycetes</taxon>
        <taxon>Sordariomycetidae</taxon>
        <taxon>Sordariales</taxon>
        <taxon>Sordariaceae</taxon>
        <taxon>Sordaria</taxon>
    </lineage>
</organism>
<feature type="compositionally biased region" description="Low complexity" evidence="1">
    <location>
        <begin position="1232"/>
        <end position="1259"/>
    </location>
</feature>
<dbReference type="GO" id="GO:0005634">
    <property type="term" value="C:nucleus"/>
    <property type="evidence" value="ECO:0007669"/>
    <property type="project" value="InterPro"/>
</dbReference>
<protein>
    <submittedName>
        <fullName evidence="2">Uncharacterized protein</fullName>
    </submittedName>
</protein>
<feature type="compositionally biased region" description="Basic residues" evidence="1">
    <location>
        <begin position="313"/>
        <end position="325"/>
    </location>
</feature>
<feature type="compositionally biased region" description="Acidic residues" evidence="1">
    <location>
        <begin position="100"/>
        <end position="111"/>
    </location>
</feature>
<feature type="compositionally biased region" description="Acidic residues" evidence="1">
    <location>
        <begin position="997"/>
        <end position="1007"/>
    </location>
</feature>
<feature type="region of interest" description="Disordered" evidence="1">
    <location>
        <begin position="726"/>
        <end position="748"/>
    </location>
</feature>
<feature type="region of interest" description="Disordered" evidence="1">
    <location>
        <begin position="379"/>
        <end position="456"/>
    </location>
</feature>
<reference evidence="2" key="2">
    <citation type="submission" date="2023-07" db="EMBL/GenBank/DDBJ databases">
        <authorList>
            <consortium name="Lawrence Berkeley National Laboratory"/>
            <person name="Haridas S."/>
            <person name="Hensen N."/>
            <person name="Bonometti L."/>
            <person name="Westerberg I."/>
            <person name="Brannstrom I.O."/>
            <person name="Guillou S."/>
            <person name="Cros-Aarteil S."/>
            <person name="Calhoun S."/>
            <person name="Kuo A."/>
            <person name="Mondo S."/>
            <person name="Pangilinan J."/>
            <person name="Riley R."/>
            <person name="LaButti K."/>
            <person name="Andreopoulos B."/>
            <person name="Lipzen A."/>
            <person name="Chen C."/>
            <person name="Yanf M."/>
            <person name="Daum C."/>
            <person name="Ng V."/>
            <person name="Clum A."/>
            <person name="Steindorff A."/>
            <person name="Ohm R."/>
            <person name="Martin F."/>
            <person name="Silar P."/>
            <person name="Natvig D."/>
            <person name="Lalanne C."/>
            <person name="Gautier V."/>
            <person name="Ament-velasquez S.L."/>
            <person name="Kruys A."/>
            <person name="Hutchinson M.I."/>
            <person name="Powell A.J."/>
            <person name="Barry K."/>
            <person name="Miller A.N."/>
            <person name="Grigoriev I.V."/>
            <person name="Debuchy R."/>
            <person name="Gladieux P."/>
            <person name="Thoren M.H."/>
            <person name="Johannesson H."/>
        </authorList>
    </citation>
    <scope>NUCLEOTIDE SEQUENCE</scope>
    <source>
        <strain evidence="2">FGSC 1904</strain>
    </source>
</reference>
<feature type="compositionally biased region" description="Polar residues" evidence="1">
    <location>
        <begin position="802"/>
        <end position="819"/>
    </location>
</feature>
<feature type="compositionally biased region" description="Basic residues" evidence="1">
    <location>
        <begin position="871"/>
        <end position="880"/>
    </location>
</feature>
<feature type="compositionally biased region" description="Polar residues" evidence="1">
    <location>
        <begin position="843"/>
        <end position="859"/>
    </location>
</feature>
<dbReference type="GO" id="GO:0042393">
    <property type="term" value="F:histone binding"/>
    <property type="evidence" value="ECO:0007669"/>
    <property type="project" value="InterPro"/>
</dbReference>
<feature type="region of interest" description="Disordered" evidence="1">
    <location>
        <begin position="777"/>
        <end position="819"/>
    </location>
</feature>
<dbReference type="GO" id="GO:0046982">
    <property type="term" value="F:protein heterodimerization activity"/>
    <property type="evidence" value="ECO:0007669"/>
    <property type="project" value="InterPro"/>
</dbReference>
<feature type="compositionally biased region" description="Polar residues" evidence="1">
    <location>
        <begin position="497"/>
        <end position="521"/>
    </location>
</feature>
<dbReference type="InterPro" id="IPR009072">
    <property type="entry name" value="Histone-fold"/>
</dbReference>
<comment type="caution">
    <text evidence="2">The sequence shown here is derived from an EMBL/GenBank/DDBJ whole genome shotgun (WGS) entry which is preliminary data.</text>
</comment>
<feature type="region of interest" description="Disordered" evidence="1">
    <location>
        <begin position="839"/>
        <end position="888"/>
    </location>
</feature>
<gene>
    <name evidence="2" type="ORF">B0T20DRAFT_413452</name>
</gene>
<feature type="region of interest" description="Disordered" evidence="1">
    <location>
        <begin position="1023"/>
        <end position="1305"/>
    </location>
</feature>
<evidence type="ECO:0000256" key="1">
    <source>
        <dbReference type="SAM" id="MobiDB-lite"/>
    </source>
</evidence>
<evidence type="ECO:0000313" key="3">
    <source>
        <dbReference type="Proteomes" id="UP001281003"/>
    </source>
</evidence>
<feature type="compositionally biased region" description="Acidic residues" evidence="1">
    <location>
        <begin position="1293"/>
        <end position="1304"/>
    </location>
</feature>
<feature type="compositionally biased region" description="Polar residues" evidence="1">
    <location>
        <begin position="332"/>
        <end position="347"/>
    </location>
</feature>
<name>A0AAE0PE55_SORBR</name>
<dbReference type="PANTHER" id="PTHR15992">
    <property type="entry name" value="HOLLIDAY JUNCTION RECOGNITION PROTEIN"/>
    <property type="match status" value="1"/>
</dbReference>
<feature type="region of interest" description="Disordered" evidence="1">
    <location>
        <begin position="934"/>
        <end position="1007"/>
    </location>
</feature>
<feature type="compositionally biased region" description="Pro residues" evidence="1">
    <location>
        <begin position="138"/>
        <end position="148"/>
    </location>
</feature>
<feature type="compositionally biased region" description="Low complexity" evidence="1">
    <location>
        <begin position="1110"/>
        <end position="1132"/>
    </location>
</feature>
<sequence>MERPAKRSRTGPAPFDDDEVVGDELNHQPEEVNQLRDPGYQLEKARSYAAFKLKSAFENIFEKYGRDFDGIGDEIDLRTGQIVVDNGHIKSLKAAPLGVENDDDEDDESESESGHEEKTISPGQGNKQNATSLQTIPRPLPSIVPPSPYGGFGPNYNSFPGGPQPLPNMMYQGQAQFQSFPMPFGAFSSTSSSVDPAWRAPDLPQPVPWGGFWTPGTQSRFKTVAKVQKLIGGTSHAEEGEDEDDILLDEATTETTKAPENTPVTIKKLAAFRPPSNVSSPANRRLKTSAATSTPNSKDRPGPGKANGEKKNTPKRKTPAKKTPPKSKLGEEQTTSLMEQSGVQNPGSPVVEAPPASIRHVAEAQPVIEQTAVVGKPLAEGQFSGEVNEQRTPKSNTTETSKPLLTESADLARQNHVNSAPVPTAEEQAMQGAFESHTQPILEREPSAEDQAGQSFVKESRVEAIVFKGPGVGADKKMPKRRSSMRRASMRERLDQEANTNMTESDSSQSLLIPENEQSSARAQLVVEIQSSLTGRGISEKLSVQETTVEEPAAEKISIYEGPVAETEAPSMEDDQNQSTSVSSGVTKTANLELPEKQNSTDSRAARRERRLSKREQPSPAAAMRTLSEDLVWGYQRSLFDGETNANTTFKYYCPSRSIHVAKPSNQQLWVDIPANSVLAPQNFEVVVDDDTPMSDISPPDLASEHVNTIGAEGIANDGIANAQVPNVPEPQTDVEERSPPPTEPPYEVFTRNVVDSAYAFSDEDEPAIPKPKVRRVGPIKRNSKPKVSEKPTMKESGIPTPASSFDHMSQTAVSQTASQTEIPMEELPAISETVAIEPTHPTPSVSSALFDKTNTNSEELPPVPESVRAPKSKRGRKPKTPIDLPVKTGTLTVTGDLSEPFPIITILESTRPRRQSLRLSRGRRDSDVTIAESTTPQHAKATATVFQHEDEPIVIQESPQGTPEPEAVDDHESGRPASPTLSVNIPASPKSIDASPLDEELPEDNLLEEAIARQRFWSPKPESIILGDEPSPAEPQPRADTILEVLIPSKRLSLISTSPLPQEEEHPDVTEDVPPQEQEHQDATEDVQPQEQPEQPTTPLKTKPRRGRPSSAASIPTATITTTTKVKTKTGSGSGPGRRRKAQTPSTATRISTTSTATSLKNRTLMLKQQPSQTPAQKTPGTTRSLLGSTNKSILSLISSDTDDEDELTLDLGTPSGPSSMAKRKRVRPPTASSAAKAKSTTAKKTTSSASLLSASLLRTPSRKPQRRTTSLAKIASAISVGRETTPTGGLGEEEAEEEEDFVGSEVIQTPGGTLRRCGEAGFRCDRDFCFGCL</sequence>
<feature type="compositionally biased region" description="Low complexity" evidence="1">
    <location>
        <begin position="1145"/>
        <end position="1160"/>
    </location>
</feature>
<dbReference type="Gene3D" id="1.10.20.10">
    <property type="entry name" value="Histone, subunit A"/>
    <property type="match status" value="1"/>
</dbReference>
<reference evidence="2" key="1">
    <citation type="journal article" date="2023" name="Mol. Phylogenet. Evol.">
        <title>Genome-scale phylogeny and comparative genomics of the fungal order Sordariales.</title>
        <authorList>
            <person name="Hensen N."/>
            <person name="Bonometti L."/>
            <person name="Westerberg I."/>
            <person name="Brannstrom I.O."/>
            <person name="Guillou S."/>
            <person name="Cros-Aarteil S."/>
            <person name="Calhoun S."/>
            <person name="Haridas S."/>
            <person name="Kuo A."/>
            <person name="Mondo S."/>
            <person name="Pangilinan J."/>
            <person name="Riley R."/>
            <person name="LaButti K."/>
            <person name="Andreopoulos B."/>
            <person name="Lipzen A."/>
            <person name="Chen C."/>
            <person name="Yan M."/>
            <person name="Daum C."/>
            <person name="Ng V."/>
            <person name="Clum A."/>
            <person name="Steindorff A."/>
            <person name="Ohm R.A."/>
            <person name="Martin F."/>
            <person name="Silar P."/>
            <person name="Natvig D.O."/>
            <person name="Lalanne C."/>
            <person name="Gautier V."/>
            <person name="Ament-Velasquez S.L."/>
            <person name="Kruys A."/>
            <person name="Hutchinson M.I."/>
            <person name="Powell A.J."/>
            <person name="Barry K."/>
            <person name="Miller A.N."/>
            <person name="Grigoriev I.V."/>
            <person name="Debuchy R."/>
            <person name="Gladieux P."/>
            <person name="Hiltunen Thoren M."/>
            <person name="Johannesson H."/>
        </authorList>
    </citation>
    <scope>NUCLEOTIDE SEQUENCE</scope>
    <source>
        <strain evidence="2">FGSC 1904</strain>
    </source>
</reference>
<feature type="compositionally biased region" description="Polar residues" evidence="1">
    <location>
        <begin position="1168"/>
        <end position="1193"/>
    </location>
</feature>
<dbReference type="Proteomes" id="UP001281003">
    <property type="component" value="Unassembled WGS sequence"/>
</dbReference>
<feature type="compositionally biased region" description="Polar residues" evidence="1">
    <location>
        <begin position="393"/>
        <end position="403"/>
    </location>
</feature>
<feature type="region of interest" description="Disordered" evidence="1">
    <location>
        <begin position="536"/>
        <end position="623"/>
    </location>
</feature>
<feature type="region of interest" description="Disordered" evidence="1">
    <location>
        <begin position="470"/>
        <end position="521"/>
    </location>
</feature>
<proteinExistence type="predicted"/>
<feature type="compositionally biased region" description="Polar residues" evidence="1">
    <location>
        <begin position="577"/>
        <end position="590"/>
    </location>
</feature>
<feature type="compositionally biased region" description="Polar residues" evidence="1">
    <location>
        <begin position="121"/>
        <end position="135"/>
    </location>
</feature>
<feature type="compositionally biased region" description="Low complexity" evidence="1">
    <location>
        <begin position="1090"/>
        <end position="1100"/>
    </location>
</feature>
<evidence type="ECO:0000313" key="2">
    <source>
        <dbReference type="EMBL" id="KAK3397830.1"/>
    </source>
</evidence>
<feature type="region of interest" description="Disordered" evidence="1">
    <location>
        <begin position="1"/>
        <end position="39"/>
    </location>
</feature>
<keyword evidence="3" id="KW-1185">Reference proteome</keyword>